<dbReference type="InterPro" id="IPR040234">
    <property type="entry name" value="QC/QCL"/>
</dbReference>
<keyword evidence="1" id="KW-0808">Transferase</keyword>
<dbReference type="Pfam" id="PF04389">
    <property type="entry name" value="Peptidase_M28"/>
    <property type="match status" value="1"/>
</dbReference>
<dbReference type="HOGENOM" id="CLU_045003_2_0_10"/>
<dbReference type="AlphaFoldDB" id="A0A0F5IXE0"/>
<dbReference type="STRING" id="927665.HMPREF1535_03645"/>
<dbReference type="PATRIC" id="fig|927665.4.peg.3749"/>
<accession>A0A0F5IXE0</accession>
<dbReference type="Proteomes" id="UP000033047">
    <property type="component" value="Unassembled WGS sequence"/>
</dbReference>
<name>A0A0F5IXE0_9BACT</name>
<comment type="caution">
    <text evidence="4">The sequence shown here is derived from an EMBL/GenBank/DDBJ whole genome shotgun (WGS) entry which is preliminary data.</text>
</comment>
<dbReference type="EMBL" id="AQHV01000016">
    <property type="protein sequence ID" value="KKB50296.1"/>
    <property type="molecule type" value="Genomic_DNA"/>
</dbReference>
<dbReference type="SUPFAM" id="SSF53187">
    <property type="entry name" value="Zn-dependent exopeptidases"/>
    <property type="match status" value="1"/>
</dbReference>
<dbReference type="InterPro" id="IPR007484">
    <property type="entry name" value="Peptidase_M28"/>
</dbReference>
<evidence type="ECO:0000313" key="5">
    <source>
        <dbReference type="Proteomes" id="UP000033047"/>
    </source>
</evidence>
<dbReference type="GO" id="GO:0016603">
    <property type="term" value="F:glutaminyl-peptide cyclotransferase activity"/>
    <property type="evidence" value="ECO:0007669"/>
    <property type="project" value="TreeGrafter"/>
</dbReference>
<protein>
    <recommendedName>
        <fullName evidence="3">Peptidase M28 domain-containing protein</fullName>
    </recommendedName>
</protein>
<dbReference type="PROSITE" id="PS51257">
    <property type="entry name" value="PROKAR_LIPOPROTEIN"/>
    <property type="match status" value="1"/>
</dbReference>
<sequence length="338" mass="37651">MRINSLAASLFLLIIIGGFSCKNKNTGNVSEGEEKPGLAVSVPDFNADSAYSYIVEQIAFGPRVPNTEAHRHCSDYLIAGLKRFGAAVQVQEAMLTAYNGDRLNARNIIGSYNPDNPRRILLFAHWDTRPYADHDPNPDKWRVPIDGADDGASGVGVLLEICRQLGGQNPNIGIDVIFFDAEDYGTPRFITENSPEESWCLGSQYWSANPHVTNYRADYGILLDMVGSRNATFFKEATSMEYASQVVEKVWEAARNLGYGKFFFNEPGGGVLDDHTFIIRGRNIPCIDIINYDPESSHRFGTYWHTHDDNLDNIDQTTLKAVGQTVLEVIYKGVENNI</sequence>
<reference evidence="4 5" key="1">
    <citation type="submission" date="2013-04" db="EMBL/GenBank/DDBJ databases">
        <title>The Genome Sequence of Parabacteroides goldsteinii DSM 19448.</title>
        <authorList>
            <consortium name="The Broad Institute Genomics Platform"/>
            <person name="Earl A."/>
            <person name="Ward D."/>
            <person name="Feldgarden M."/>
            <person name="Gevers D."/>
            <person name="Martens E."/>
            <person name="Sakamoto M."/>
            <person name="Benno Y."/>
            <person name="Song Y."/>
            <person name="Liu C."/>
            <person name="Lee J."/>
            <person name="Bolanos M."/>
            <person name="Vaisanen M.L."/>
            <person name="Finegold S.M."/>
            <person name="Walker B."/>
            <person name="Young S."/>
            <person name="Zeng Q."/>
            <person name="Gargeya S."/>
            <person name="Fitzgerald M."/>
            <person name="Haas B."/>
            <person name="Abouelleil A."/>
            <person name="Allen A.W."/>
            <person name="Alvarado L."/>
            <person name="Arachchi H.M."/>
            <person name="Berlin A.M."/>
            <person name="Chapman S.B."/>
            <person name="Gainer-Dewar J."/>
            <person name="Goldberg J."/>
            <person name="Griggs A."/>
            <person name="Gujja S."/>
            <person name="Hansen M."/>
            <person name="Howarth C."/>
            <person name="Imamovic A."/>
            <person name="Ireland A."/>
            <person name="Larimer J."/>
            <person name="McCowan C."/>
            <person name="Murphy C."/>
            <person name="Pearson M."/>
            <person name="Poon T.W."/>
            <person name="Priest M."/>
            <person name="Roberts A."/>
            <person name="Saif S."/>
            <person name="Shea T."/>
            <person name="Sisk P."/>
            <person name="Sykes S."/>
            <person name="Wortman J."/>
            <person name="Nusbaum C."/>
            <person name="Birren B."/>
        </authorList>
    </citation>
    <scope>NUCLEOTIDE SEQUENCE [LARGE SCALE GENOMIC DNA]</scope>
    <source>
        <strain evidence="4 5">DSM 19448</strain>
    </source>
</reference>
<dbReference type="Gene3D" id="3.40.630.10">
    <property type="entry name" value="Zn peptidases"/>
    <property type="match status" value="1"/>
</dbReference>
<evidence type="ECO:0000259" key="3">
    <source>
        <dbReference type="Pfam" id="PF04389"/>
    </source>
</evidence>
<dbReference type="GO" id="GO:0008270">
    <property type="term" value="F:zinc ion binding"/>
    <property type="evidence" value="ECO:0007669"/>
    <property type="project" value="TreeGrafter"/>
</dbReference>
<proteinExistence type="predicted"/>
<dbReference type="RefSeq" id="WP_052716743.1">
    <property type="nucleotide sequence ID" value="NZ_KQ033913.1"/>
</dbReference>
<evidence type="ECO:0000256" key="1">
    <source>
        <dbReference type="ARBA" id="ARBA00022679"/>
    </source>
</evidence>
<dbReference type="PANTHER" id="PTHR12283:SF6">
    <property type="entry name" value="GLUTAMINYL-PEPTIDE CYCLOTRANSFERASE-RELATED"/>
    <property type="match status" value="1"/>
</dbReference>
<keyword evidence="2" id="KW-0012">Acyltransferase</keyword>
<organism evidence="4 5">
    <name type="scientific">Parabacteroides goldsteinii DSM 19448 = WAL 12034</name>
    <dbReference type="NCBI Taxonomy" id="927665"/>
    <lineage>
        <taxon>Bacteria</taxon>
        <taxon>Pseudomonadati</taxon>
        <taxon>Bacteroidota</taxon>
        <taxon>Bacteroidia</taxon>
        <taxon>Bacteroidales</taxon>
        <taxon>Tannerellaceae</taxon>
        <taxon>Parabacteroides</taxon>
    </lineage>
</organism>
<dbReference type="PANTHER" id="PTHR12283">
    <property type="entry name" value="GLUTAMINYL-PEPTIDE CYCLOTRANSFERASE"/>
    <property type="match status" value="1"/>
</dbReference>
<evidence type="ECO:0000256" key="2">
    <source>
        <dbReference type="ARBA" id="ARBA00023315"/>
    </source>
</evidence>
<gene>
    <name evidence="4" type="ORF">HMPREF1535_03645</name>
</gene>
<evidence type="ECO:0000313" key="4">
    <source>
        <dbReference type="EMBL" id="KKB50296.1"/>
    </source>
</evidence>
<feature type="domain" description="Peptidase M28" evidence="3">
    <location>
        <begin position="107"/>
        <end position="329"/>
    </location>
</feature>